<sequence>MGKNKLLYPSLTLLLLLLLPTDTEQPLSPALGRLHR</sequence>
<proteinExistence type="evidence at transcript level"/>
<dbReference type="AlphaFoldDB" id="K4JF05"/>
<evidence type="ECO:0000313" key="2">
    <source>
        <dbReference type="EMBL" id="AFU81333.1"/>
    </source>
</evidence>
<name>K4JF05_BOVIN</name>
<accession>K4JF05</accession>
<organism evidence="2">
    <name type="scientific">Bos taurus</name>
    <name type="common">Bovine</name>
    <dbReference type="NCBI Taxonomy" id="9913"/>
    <lineage>
        <taxon>Eukaryota</taxon>
        <taxon>Metazoa</taxon>
        <taxon>Chordata</taxon>
        <taxon>Craniata</taxon>
        <taxon>Vertebrata</taxon>
        <taxon>Euteleostomi</taxon>
        <taxon>Mammalia</taxon>
        <taxon>Eutheria</taxon>
        <taxon>Laurasiatheria</taxon>
        <taxon>Artiodactyla</taxon>
        <taxon>Ruminantia</taxon>
        <taxon>Pecora</taxon>
        <taxon>Bovidae</taxon>
        <taxon>Bovinae</taxon>
        <taxon>Bos</taxon>
    </lineage>
</organism>
<keyword evidence="1" id="KW-0732">Signal</keyword>
<dbReference type="OrthoDB" id="9998011at2759"/>
<dbReference type="EMBL" id="JQ736656">
    <property type="protein sequence ID" value="AFU81333.1"/>
    <property type="molecule type" value="mRNA"/>
</dbReference>
<feature type="signal peptide" evidence="1">
    <location>
        <begin position="1"/>
        <end position="23"/>
    </location>
</feature>
<feature type="chain" id="PRO_5003878019" evidence="1">
    <location>
        <begin position="24"/>
        <end position="36"/>
    </location>
</feature>
<reference evidence="2" key="1">
    <citation type="journal article" date="2012" name="Immunogenetics">
        <title>The exon 29 c.3535A&gt;T in the alpha-2-macroglobulin gene causing aberrant splice variants is associated with mastitis in dairy cattle.</title>
        <authorList>
            <person name="Wang X."/>
            <person name="Huang J."/>
            <person name="Zhao L."/>
            <person name="Wang C."/>
            <person name="Ju Z."/>
            <person name="Li Q."/>
            <person name="Qi C."/>
            <person name="Zhang Y."/>
            <person name="Zhang Z."/>
            <person name="Zhang W."/>
            <person name="Hou M."/>
            <person name="Yuan J."/>
            <person name="Zhong J."/>
        </authorList>
    </citation>
    <scope>NUCLEOTIDE SEQUENCE</scope>
</reference>
<gene>
    <name evidence="2" type="primary">A2M</name>
</gene>
<protein>
    <submittedName>
        <fullName evidence="2">Alpha-2-macroglobulin variant 8</fullName>
    </submittedName>
</protein>
<evidence type="ECO:0000256" key="1">
    <source>
        <dbReference type="SAM" id="SignalP"/>
    </source>
</evidence>